<dbReference type="InterPro" id="IPR035901">
    <property type="entry name" value="GIY-YIG_endonuc_sf"/>
</dbReference>
<dbReference type="NCBIfam" id="TIGR00573">
    <property type="entry name" value="dnaq"/>
    <property type="match status" value="1"/>
</dbReference>
<dbReference type="SMART" id="SM00465">
    <property type="entry name" value="GIYc"/>
    <property type="match status" value="1"/>
</dbReference>
<dbReference type="Gene3D" id="3.30.420.10">
    <property type="entry name" value="Ribonuclease H-like superfamily/Ribonuclease H"/>
    <property type="match status" value="1"/>
</dbReference>
<dbReference type="SMART" id="SM00479">
    <property type="entry name" value="EXOIII"/>
    <property type="match status" value="1"/>
</dbReference>
<comment type="caution">
    <text evidence="3">The sequence shown here is derived from an EMBL/GenBank/DDBJ whole genome shotgun (WGS) entry which is preliminary data.</text>
</comment>
<dbReference type="NCBIfam" id="NF005905">
    <property type="entry name" value="PRK07883.1-3"/>
    <property type="match status" value="1"/>
</dbReference>
<dbReference type="PANTHER" id="PTHR30562:SF1">
    <property type="entry name" value="UVRABC SYSTEM PROTEIN C"/>
    <property type="match status" value="1"/>
</dbReference>
<dbReference type="GO" id="GO:0006289">
    <property type="term" value="P:nucleotide-excision repair"/>
    <property type="evidence" value="ECO:0007669"/>
    <property type="project" value="InterPro"/>
</dbReference>
<keyword evidence="4" id="KW-1185">Reference proteome</keyword>
<dbReference type="InterPro" id="IPR006054">
    <property type="entry name" value="DnaQ"/>
</dbReference>
<protein>
    <submittedName>
        <fullName evidence="3">DEDD exonuclease domain-containing protein</fullName>
    </submittedName>
</protein>
<dbReference type="PANTHER" id="PTHR30562">
    <property type="entry name" value="UVRC/OXIDOREDUCTASE"/>
    <property type="match status" value="1"/>
</dbReference>
<dbReference type="RefSeq" id="WP_156611518.1">
    <property type="nucleotide sequence ID" value="NZ_WPCU01000010.1"/>
</dbReference>
<dbReference type="Pfam" id="PF00929">
    <property type="entry name" value="RNase_T"/>
    <property type="match status" value="1"/>
</dbReference>
<dbReference type="InterPro" id="IPR012337">
    <property type="entry name" value="RNaseH-like_sf"/>
</dbReference>
<evidence type="ECO:0000313" key="3">
    <source>
        <dbReference type="EMBL" id="MVA77347.1"/>
    </source>
</evidence>
<keyword evidence="1 3" id="KW-0540">Nuclease</keyword>
<dbReference type="InterPro" id="IPR047296">
    <property type="entry name" value="GIY-YIG_UvrC_Cho"/>
</dbReference>
<dbReference type="NCBIfam" id="NF005907">
    <property type="entry name" value="PRK07883.1-5"/>
    <property type="match status" value="1"/>
</dbReference>
<dbReference type="GO" id="GO:0003887">
    <property type="term" value="F:DNA-directed DNA polymerase activity"/>
    <property type="evidence" value="ECO:0007669"/>
    <property type="project" value="InterPro"/>
</dbReference>
<feature type="domain" description="GIY-YIG" evidence="2">
    <location>
        <begin position="222"/>
        <end position="314"/>
    </location>
</feature>
<proteinExistence type="predicted"/>
<dbReference type="CDD" id="cd10434">
    <property type="entry name" value="GIY-YIG_UvrC_Cho"/>
    <property type="match status" value="1"/>
</dbReference>
<dbReference type="EMBL" id="WPCU01000010">
    <property type="protein sequence ID" value="MVA77347.1"/>
    <property type="molecule type" value="Genomic_DNA"/>
</dbReference>
<gene>
    <name evidence="3" type="ORF">GC722_15150</name>
</gene>
<organism evidence="3 4">
    <name type="scientific">Auraticoccus cholistanensis</name>
    <dbReference type="NCBI Taxonomy" id="2656650"/>
    <lineage>
        <taxon>Bacteria</taxon>
        <taxon>Bacillati</taxon>
        <taxon>Actinomycetota</taxon>
        <taxon>Actinomycetes</taxon>
        <taxon>Propionibacteriales</taxon>
        <taxon>Propionibacteriaceae</taxon>
        <taxon>Auraticoccus</taxon>
    </lineage>
</organism>
<dbReference type="SUPFAM" id="SSF53098">
    <property type="entry name" value="Ribonuclease H-like"/>
    <property type="match status" value="1"/>
</dbReference>
<dbReference type="FunFam" id="3.30.420.10:FF:000045">
    <property type="entry name" value="3'-5' exonuclease DinG"/>
    <property type="match status" value="1"/>
</dbReference>
<dbReference type="CDD" id="cd06127">
    <property type="entry name" value="DEDDh"/>
    <property type="match status" value="1"/>
</dbReference>
<evidence type="ECO:0000259" key="2">
    <source>
        <dbReference type="PROSITE" id="PS50164"/>
    </source>
</evidence>
<dbReference type="InterPro" id="IPR050066">
    <property type="entry name" value="UvrABC_protein_C"/>
</dbReference>
<dbReference type="SUPFAM" id="SSF82771">
    <property type="entry name" value="GIY-YIG endonuclease"/>
    <property type="match status" value="1"/>
</dbReference>
<dbReference type="AlphaFoldDB" id="A0A6A9UZM1"/>
<keyword evidence="1 3" id="KW-0269">Exonuclease</keyword>
<sequence>MPSTTAASQPSFEELGTPLPDVTFVVVDLETTGSTAESSITEVGAVRVRGGVVEGELQTLVRPAEPIPPLVAVLTGITNAMVADAPRLAEVLPSFLEFARGAVLVAHNASFDVGFLKRACEQLGYPWPAPRVLDTVALARQILLRDEVPNCRLATLAQHFRSTTTPNHRALSDARATVDVLHGLLERVGNLGVHTLEDLVEFGHRVSPQRRAKRVWAQDLPTGPGVYLFHTDTPTPAGSAPRPLREGREVLYVGTSRHLRTRVRSYFTASEKRPRMEEMIRVSSGVEAIPCSTALEAEVLELRLIAAHRPRYNRRSKQPERQLWVKVTEEPFPRLSVVRQQLADRATYLGPFRRRADAEEAVLSLQDAHPVRRCSDRIRLAQDGTACALAEMGRCCSPCDGRVDRDGYAQVVSQVRRSMASDVRPVLDAGGRRLLRLTREQRYEEAAQVRNRLLQLARAVRRQQRIESLARCRQVVAARLVEDGWEIHVLRWGRLAGAALARPGEVPQAVARAAVATAETVLAPGPGESAALTEEVERIASWMEQPGVRLIEMDGDWSWPLHAVAEVRVPGLPAEPLPL</sequence>
<dbReference type="Proteomes" id="UP000435304">
    <property type="component" value="Unassembled WGS sequence"/>
</dbReference>
<dbReference type="InterPro" id="IPR013520">
    <property type="entry name" value="Ribonucl_H"/>
</dbReference>
<dbReference type="GO" id="GO:0006260">
    <property type="term" value="P:DNA replication"/>
    <property type="evidence" value="ECO:0007669"/>
    <property type="project" value="InterPro"/>
</dbReference>
<dbReference type="InterPro" id="IPR000305">
    <property type="entry name" value="GIY-YIG_endonuc"/>
</dbReference>
<dbReference type="GO" id="GO:0004527">
    <property type="term" value="F:exonuclease activity"/>
    <property type="evidence" value="ECO:0007669"/>
    <property type="project" value="UniProtKB-KW"/>
</dbReference>
<name>A0A6A9UZM1_9ACTN</name>
<dbReference type="GO" id="GO:0009380">
    <property type="term" value="C:excinuclease repair complex"/>
    <property type="evidence" value="ECO:0007669"/>
    <property type="project" value="TreeGrafter"/>
</dbReference>
<keyword evidence="1 3" id="KW-0378">Hydrolase</keyword>
<dbReference type="Gene3D" id="3.40.1440.10">
    <property type="entry name" value="GIY-YIG endonuclease"/>
    <property type="match status" value="1"/>
</dbReference>
<dbReference type="InterPro" id="IPR036397">
    <property type="entry name" value="RNaseH_sf"/>
</dbReference>
<dbReference type="GO" id="GO:0003677">
    <property type="term" value="F:DNA binding"/>
    <property type="evidence" value="ECO:0007669"/>
    <property type="project" value="InterPro"/>
</dbReference>
<reference evidence="3 4" key="1">
    <citation type="submission" date="2019-12" db="EMBL/GenBank/DDBJ databases">
        <title>Auraticoccus cholistani sp. nov., an actinomycete isolated from soil of Cholistan desert.</title>
        <authorList>
            <person name="Cheema M.T."/>
        </authorList>
    </citation>
    <scope>NUCLEOTIDE SEQUENCE [LARGE SCALE GENOMIC DNA]</scope>
    <source>
        <strain evidence="3 4">F435</strain>
    </source>
</reference>
<evidence type="ECO:0000256" key="1">
    <source>
        <dbReference type="ARBA" id="ARBA00022839"/>
    </source>
</evidence>
<dbReference type="PROSITE" id="PS50164">
    <property type="entry name" value="GIY_YIG"/>
    <property type="match status" value="1"/>
</dbReference>
<accession>A0A6A9UZM1</accession>
<evidence type="ECO:0000313" key="4">
    <source>
        <dbReference type="Proteomes" id="UP000435304"/>
    </source>
</evidence>